<organism evidence="4 5">
    <name type="scientific">Plakobranchus ocellatus</name>
    <dbReference type="NCBI Taxonomy" id="259542"/>
    <lineage>
        <taxon>Eukaryota</taxon>
        <taxon>Metazoa</taxon>
        <taxon>Spiralia</taxon>
        <taxon>Lophotrochozoa</taxon>
        <taxon>Mollusca</taxon>
        <taxon>Gastropoda</taxon>
        <taxon>Heterobranchia</taxon>
        <taxon>Euthyneura</taxon>
        <taxon>Panpulmonata</taxon>
        <taxon>Sacoglossa</taxon>
        <taxon>Placobranchoidea</taxon>
        <taxon>Plakobranchidae</taxon>
        <taxon>Plakobranchus</taxon>
    </lineage>
</organism>
<feature type="binding site" evidence="3">
    <location>
        <position position="351"/>
    </location>
    <ligand>
        <name>L-glutamate</name>
        <dbReference type="ChEBI" id="CHEBI:29985"/>
    </ligand>
</feature>
<dbReference type="FunFam" id="1.10.246.130:FF:000001">
    <property type="entry name" value="Gamma-glutamyltransferase 5 isoform 1"/>
    <property type="match status" value="1"/>
</dbReference>
<accession>A0AAV4CXQ6</accession>
<dbReference type="InterPro" id="IPR043138">
    <property type="entry name" value="GGT_lsub"/>
</dbReference>
<evidence type="ECO:0000313" key="5">
    <source>
        <dbReference type="Proteomes" id="UP000735302"/>
    </source>
</evidence>
<dbReference type="EMBL" id="BLXT01007118">
    <property type="protein sequence ID" value="GFO36692.1"/>
    <property type="molecule type" value="Genomic_DNA"/>
</dbReference>
<keyword evidence="1" id="KW-0800">Toxin</keyword>
<name>A0AAV4CXQ6_9GAST</name>
<reference evidence="4 5" key="1">
    <citation type="journal article" date="2021" name="Elife">
        <title>Chloroplast acquisition without the gene transfer in kleptoplastic sea slugs, Plakobranchus ocellatus.</title>
        <authorList>
            <person name="Maeda T."/>
            <person name="Takahashi S."/>
            <person name="Yoshida T."/>
            <person name="Shimamura S."/>
            <person name="Takaki Y."/>
            <person name="Nagai Y."/>
            <person name="Toyoda A."/>
            <person name="Suzuki Y."/>
            <person name="Arimoto A."/>
            <person name="Ishii H."/>
            <person name="Satoh N."/>
            <person name="Nishiyama T."/>
            <person name="Hasebe M."/>
            <person name="Maruyama T."/>
            <person name="Minagawa J."/>
            <person name="Obokata J."/>
            <person name="Shigenobu S."/>
        </authorList>
    </citation>
    <scope>NUCLEOTIDE SEQUENCE [LARGE SCALE GENOMIC DNA]</scope>
</reference>
<dbReference type="GO" id="GO:0036374">
    <property type="term" value="F:glutathione hydrolase activity"/>
    <property type="evidence" value="ECO:0007669"/>
    <property type="project" value="InterPro"/>
</dbReference>
<proteinExistence type="predicted"/>
<dbReference type="SUPFAM" id="SSF56235">
    <property type="entry name" value="N-terminal nucleophile aminohydrolases (Ntn hydrolases)"/>
    <property type="match status" value="1"/>
</dbReference>
<sequence>MASGVPGEVMGLWEIHRRLGKLPWSDVVNPSIKLCQEGIPLTKAMHYSVRTKLISEKHNTDFTPYFDENGDVKPVGSLIQLPKLAKTFQAISDDPISFYNGSLAEDIVADIQEEGKLPLCGIITLKDLKNYKVKWTRPTVLILPGGYKLHSIPAPGGGPILCYILNILAGYNMKPSDVATIEGEILTYHRIIEAFKFAYGKGADLGDEDFVDISQIAKEMTSRAFSEATRALINDSHTQPTSYYKAKAAMIDEEGTSHLSVIDGQGNVVAVTSTIHKYFGNRMKGRRTGIVFNNEMNDFSVPHSPSPMYGFPVSPANAIRPGKRPMSSMSPAIIWDENQKKTRMVTGAAGGSRIPSVVAKNIIDVLWLNRSLSESVDLGRFHHHLVPASVELEGTFSKEIEEGLKAKAHDVELLTAKTVIQAIDILGIEEIVATADFRKGGEPMGF</sequence>
<comment type="caution">
    <text evidence="4">The sequence shown here is derived from an EMBL/GenBank/DDBJ whole genome shotgun (WGS) entry which is preliminary data.</text>
</comment>
<dbReference type="Gene3D" id="3.60.20.40">
    <property type="match status" value="1"/>
</dbReference>
<dbReference type="GO" id="GO:0005886">
    <property type="term" value="C:plasma membrane"/>
    <property type="evidence" value="ECO:0007669"/>
    <property type="project" value="TreeGrafter"/>
</dbReference>
<feature type="binding site" evidence="3">
    <location>
        <begin position="327"/>
        <end position="328"/>
    </location>
    <ligand>
        <name>L-glutamate</name>
        <dbReference type="ChEBI" id="CHEBI:29985"/>
    </ligand>
</feature>
<evidence type="ECO:0000256" key="2">
    <source>
        <dbReference type="PIRSR" id="PIRSR600101-1"/>
    </source>
</evidence>
<dbReference type="InterPro" id="IPR000101">
    <property type="entry name" value="GGT_peptidase"/>
</dbReference>
<dbReference type="FunFam" id="3.60.20.40:FF:000001">
    <property type="entry name" value="Gamma-glutamyltranspeptidase 1"/>
    <property type="match status" value="1"/>
</dbReference>
<dbReference type="GO" id="GO:0006751">
    <property type="term" value="P:glutathione catabolic process"/>
    <property type="evidence" value="ECO:0007669"/>
    <property type="project" value="InterPro"/>
</dbReference>
<evidence type="ECO:0000313" key="4">
    <source>
        <dbReference type="EMBL" id="GFO36692.1"/>
    </source>
</evidence>
<dbReference type="PANTHER" id="PTHR11686">
    <property type="entry name" value="GAMMA GLUTAMYL TRANSPEPTIDASE"/>
    <property type="match status" value="1"/>
</dbReference>
<dbReference type="Proteomes" id="UP000735302">
    <property type="component" value="Unassembled WGS sequence"/>
</dbReference>
<dbReference type="PANTHER" id="PTHR11686:SF9">
    <property type="entry name" value="RE13973P"/>
    <property type="match status" value="1"/>
</dbReference>
<protein>
    <submittedName>
        <fullName evidence="4">Gamma-glutamyltranspeptidase 1</fullName>
    </submittedName>
</protein>
<dbReference type="AlphaFoldDB" id="A0AAV4CXQ6"/>
<evidence type="ECO:0000256" key="3">
    <source>
        <dbReference type="PIRSR" id="PIRSR600101-2"/>
    </source>
</evidence>
<dbReference type="InterPro" id="IPR043137">
    <property type="entry name" value="GGT_ssub_C"/>
</dbReference>
<dbReference type="Gene3D" id="1.10.246.130">
    <property type="match status" value="1"/>
</dbReference>
<dbReference type="PRINTS" id="PR01210">
    <property type="entry name" value="GGTRANSPTASE"/>
</dbReference>
<feature type="active site" description="Nucleophile" evidence="2">
    <location>
        <position position="256"/>
    </location>
</feature>
<keyword evidence="1" id="KW-1199">Hemostasis impairing toxin</keyword>
<keyword evidence="5" id="KW-1185">Reference proteome</keyword>
<dbReference type="Pfam" id="PF01019">
    <property type="entry name" value="G_glu_transpept"/>
    <property type="match status" value="1"/>
</dbReference>
<gene>
    <name evidence="4" type="ORF">PoB_006319700</name>
</gene>
<keyword evidence="1" id="KW-1202">Platelet aggregation activating toxin</keyword>
<evidence type="ECO:0000256" key="1">
    <source>
        <dbReference type="ARBA" id="ARBA00084097"/>
    </source>
</evidence>
<feature type="binding site" evidence="3">
    <location>
        <position position="298"/>
    </location>
    <ligand>
        <name>L-glutamate</name>
        <dbReference type="ChEBI" id="CHEBI:29985"/>
    </ligand>
</feature>
<dbReference type="InterPro" id="IPR029055">
    <property type="entry name" value="Ntn_hydrolases_N"/>
</dbReference>